<organism evidence="12 13">
    <name type="scientific">Salix dunnii</name>
    <dbReference type="NCBI Taxonomy" id="1413687"/>
    <lineage>
        <taxon>Eukaryota</taxon>
        <taxon>Viridiplantae</taxon>
        <taxon>Streptophyta</taxon>
        <taxon>Embryophyta</taxon>
        <taxon>Tracheophyta</taxon>
        <taxon>Spermatophyta</taxon>
        <taxon>Magnoliopsida</taxon>
        <taxon>eudicotyledons</taxon>
        <taxon>Gunneridae</taxon>
        <taxon>Pentapetalae</taxon>
        <taxon>rosids</taxon>
        <taxon>fabids</taxon>
        <taxon>Malpighiales</taxon>
        <taxon>Salicaceae</taxon>
        <taxon>Saliceae</taxon>
        <taxon>Salix</taxon>
    </lineage>
</organism>
<feature type="repeat" description="Solcar" evidence="10">
    <location>
        <begin position="21"/>
        <end position="105"/>
    </location>
</feature>
<dbReference type="PANTHER" id="PTHR45671">
    <property type="entry name" value="SOLUTE CARRIER FAMILY 25 (MITOCHONDRIAL CARRIER PHOSPHATE CARRIER), MEMBER 3, LIKE-RELATED-RELATED"/>
    <property type="match status" value="1"/>
</dbReference>
<dbReference type="Gene3D" id="1.50.40.10">
    <property type="entry name" value="Mitochondrial carrier domain"/>
    <property type="match status" value="1"/>
</dbReference>
<proteinExistence type="inferred from homology"/>
<feature type="repeat" description="Solcar" evidence="10">
    <location>
        <begin position="215"/>
        <end position="294"/>
    </location>
</feature>
<protein>
    <submittedName>
        <fullName evidence="12">Uncharacterized protein</fullName>
    </submittedName>
</protein>
<sequence>MEEMRRVQQGGSGLVREFSPAYYGLCAAGGMLSAGTTHLAITPLDVLKVNMQANPIKYNSILSGFSTLLKEQGPSSLWRGWSGKLFGYGAQGGCKFGLYEYFKRLYSDVLMDQNRNFVFFLSSASAQVFADVALCPFEAVKVRVQTQPTFAKGLADGFPKLYKAEGLTGFYRGLIPLWGRNLPFSMVMFTTFEQSVDLIYSNIIQRRKEDCSRSQQLGVTCLAGYAAGAVGTVISNPADNVVTSLYNKKAENVLQAVKNIGLANLFTRSLPIRIAIVGPVVTLQWFFYDSIKLLSGLPTTGGIGRHQEATDLLA</sequence>
<evidence type="ECO:0000313" key="12">
    <source>
        <dbReference type="EMBL" id="KAF9684726.1"/>
    </source>
</evidence>
<keyword evidence="6" id="KW-0999">Mitochondrion inner membrane</keyword>
<dbReference type="InterPro" id="IPR018108">
    <property type="entry name" value="MCP_transmembrane"/>
</dbReference>
<evidence type="ECO:0000256" key="6">
    <source>
        <dbReference type="ARBA" id="ARBA00022792"/>
    </source>
</evidence>
<evidence type="ECO:0000313" key="13">
    <source>
        <dbReference type="Proteomes" id="UP000657918"/>
    </source>
</evidence>
<dbReference type="OrthoDB" id="427452at2759"/>
<comment type="similarity">
    <text evidence="2 11">Belongs to the mitochondrial carrier (TC 2.A.29) family.</text>
</comment>
<evidence type="ECO:0000256" key="11">
    <source>
        <dbReference type="RuleBase" id="RU000488"/>
    </source>
</evidence>
<evidence type="ECO:0000256" key="8">
    <source>
        <dbReference type="ARBA" id="ARBA00023128"/>
    </source>
</evidence>
<keyword evidence="4 10" id="KW-0812">Transmembrane</keyword>
<keyword evidence="3 11" id="KW-0813">Transport</keyword>
<comment type="caution">
    <text evidence="12">The sequence shown here is derived from an EMBL/GenBank/DDBJ whole genome shotgun (WGS) entry which is preliminary data.</text>
</comment>
<dbReference type="SUPFAM" id="SSF103506">
    <property type="entry name" value="Mitochondrial carrier"/>
    <property type="match status" value="1"/>
</dbReference>
<evidence type="ECO:0000256" key="7">
    <source>
        <dbReference type="ARBA" id="ARBA00022989"/>
    </source>
</evidence>
<accession>A0A835N312</accession>
<keyword evidence="7" id="KW-1133">Transmembrane helix</keyword>
<dbReference type="InterPro" id="IPR023395">
    <property type="entry name" value="MCP_dom_sf"/>
</dbReference>
<keyword evidence="5" id="KW-0677">Repeat</keyword>
<dbReference type="InterPro" id="IPR044677">
    <property type="entry name" value="SLC25A3/Pic2/Mir1-like"/>
</dbReference>
<feature type="repeat" description="Solcar" evidence="10">
    <location>
        <begin position="114"/>
        <end position="198"/>
    </location>
</feature>
<evidence type="ECO:0000256" key="10">
    <source>
        <dbReference type="PROSITE-ProRule" id="PRU00282"/>
    </source>
</evidence>
<gene>
    <name evidence="12" type="ORF">SADUNF_Sadunf04G0148400</name>
</gene>
<evidence type="ECO:0000256" key="1">
    <source>
        <dbReference type="ARBA" id="ARBA00004448"/>
    </source>
</evidence>
<dbReference type="FunFam" id="1.50.40.10:FF:000070">
    <property type="entry name" value="Mitochondrial phosphate carrier protein 1, mitochondrial"/>
    <property type="match status" value="1"/>
</dbReference>
<name>A0A835N312_9ROSI</name>
<dbReference type="AlphaFoldDB" id="A0A835N312"/>
<evidence type="ECO:0000256" key="3">
    <source>
        <dbReference type="ARBA" id="ARBA00022448"/>
    </source>
</evidence>
<dbReference type="EMBL" id="JADGMS010000004">
    <property type="protein sequence ID" value="KAF9684726.1"/>
    <property type="molecule type" value="Genomic_DNA"/>
</dbReference>
<dbReference type="GO" id="GO:0005743">
    <property type="term" value="C:mitochondrial inner membrane"/>
    <property type="evidence" value="ECO:0007669"/>
    <property type="project" value="UniProtKB-SubCell"/>
</dbReference>
<reference evidence="12 13" key="1">
    <citation type="submission" date="2020-10" db="EMBL/GenBank/DDBJ databases">
        <title>Plant Genome Project.</title>
        <authorList>
            <person name="Zhang R.-G."/>
        </authorList>
    </citation>
    <scope>NUCLEOTIDE SEQUENCE [LARGE SCALE GENOMIC DNA]</scope>
    <source>
        <strain evidence="12">FAFU-HL-1</strain>
        <tissue evidence="12">Leaf</tissue>
    </source>
</reference>
<evidence type="ECO:0000256" key="5">
    <source>
        <dbReference type="ARBA" id="ARBA00022737"/>
    </source>
</evidence>
<keyword evidence="13" id="KW-1185">Reference proteome</keyword>
<dbReference type="GO" id="GO:1990547">
    <property type="term" value="P:mitochondrial phosphate ion transmembrane transport"/>
    <property type="evidence" value="ECO:0007669"/>
    <property type="project" value="InterPro"/>
</dbReference>
<comment type="subcellular location">
    <subcellularLocation>
        <location evidence="1">Mitochondrion inner membrane</location>
        <topology evidence="1">Multi-pass membrane protein</topology>
    </subcellularLocation>
</comment>
<dbReference type="PROSITE" id="PS50920">
    <property type="entry name" value="SOLCAR"/>
    <property type="match status" value="3"/>
</dbReference>
<evidence type="ECO:0000256" key="4">
    <source>
        <dbReference type="ARBA" id="ARBA00022692"/>
    </source>
</evidence>
<dbReference type="GO" id="GO:0005315">
    <property type="term" value="F:phosphate transmembrane transporter activity"/>
    <property type="evidence" value="ECO:0007669"/>
    <property type="project" value="InterPro"/>
</dbReference>
<keyword evidence="9 10" id="KW-0472">Membrane</keyword>
<dbReference type="PANTHER" id="PTHR45671:SF4">
    <property type="entry name" value="MITOCHONDRIAL PHOSPHATE CARRIER PROTEIN 1, MITOCHONDRIAL"/>
    <property type="match status" value="1"/>
</dbReference>
<keyword evidence="8" id="KW-0496">Mitochondrion</keyword>
<evidence type="ECO:0000256" key="2">
    <source>
        <dbReference type="ARBA" id="ARBA00006375"/>
    </source>
</evidence>
<evidence type="ECO:0000256" key="9">
    <source>
        <dbReference type="ARBA" id="ARBA00023136"/>
    </source>
</evidence>
<dbReference type="Pfam" id="PF00153">
    <property type="entry name" value="Mito_carr"/>
    <property type="match status" value="2"/>
</dbReference>
<dbReference type="Proteomes" id="UP000657918">
    <property type="component" value="Chromosome 4"/>
</dbReference>